<evidence type="ECO:0008006" key="4">
    <source>
        <dbReference type="Google" id="ProtNLM"/>
    </source>
</evidence>
<sequence length="314" mass="33886">MRCQNASLRPATWQQVHQQLKPVLRDYYEQAQTQVAQGLEVTYQISDTVMLLRGERLKNSTKELVVVGLSGDMATGTLAAVEHAKQHDFDSVRAHFFRNGAERFIARRLKLPVQEIERHGDERVLQIRLADMGGRSSSRSRQSNTTTTTNTSSSAAVGGDNTGVMMSGVSDSDINLTMTDHGAMAIAGRTAEEAFDFGTQALRVNESVVGDSLNMVDNSLRVVDNTVDEAFGFGASALEEQSEVSQYAIDSIKSMAGQQTETTKAAIALADGAKSREQTGTSESDNSMLKKLSLTMGIIGTIITIGVLMAGRSS</sequence>
<keyword evidence="2" id="KW-0812">Transmembrane</keyword>
<accession>A0AB36XHS1</accession>
<reference evidence="3" key="2">
    <citation type="submission" date="2016-07" db="EMBL/GenBank/DDBJ databases">
        <authorList>
            <person name="Kauffman K."/>
            <person name="Arevalo P."/>
            <person name="Polz M.F."/>
        </authorList>
    </citation>
    <scope>NUCLEOTIDE SEQUENCE</scope>
    <source>
        <strain evidence="3">10N.261.52.F7</strain>
    </source>
</reference>
<evidence type="ECO:0000256" key="2">
    <source>
        <dbReference type="SAM" id="Phobius"/>
    </source>
</evidence>
<protein>
    <recommendedName>
        <fullName evidence="4">Methyl-accepting chemotaxis protein</fullName>
    </recommendedName>
</protein>
<evidence type="ECO:0000256" key="1">
    <source>
        <dbReference type="SAM" id="MobiDB-lite"/>
    </source>
</evidence>
<comment type="caution">
    <text evidence="3">The sequence shown here is derived from an EMBL/GenBank/DDBJ whole genome shotgun (WGS) entry which is preliminary data.</text>
</comment>
<feature type="transmembrane region" description="Helical" evidence="2">
    <location>
        <begin position="292"/>
        <end position="311"/>
    </location>
</feature>
<keyword evidence="2" id="KW-0472">Membrane</keyword>
<feature type="compositionally biased region" description="Low complexity" evidence="1">
    <location>
        <begin position="135"/>
        <end position="154"/>
    </location>
</feature>
<dbReference type="AlphaFoldDB" id="A0AB36XHS1"/>
<reference evidence="3" key="3">
    <citation type="journal article" date="2018" name="Nature">
        <title>A major lineage of non-tailed dsDNA viruses as unrecognized killers of marine bacteria.</title>
        <authorList>
            <person name="Kauffman K.M."/>
            <person name="Hussain F.A."/>
            <person name="Yang J."/>
            <person name="Arevalo P."/>
            <person name="Brown J.M."/>
            <person name="Chang W.K."/>
            <person name="VanInsberghe D."/>
            <person name="Elsherbini J."/>
            <person name="Sharma R.S."/>
            <person name="Cutler M.B."/>
            <person name="Kelly L."/>
            <person name="Polz M.F."/>
        </authorList>
    </citation>
    <scope>NUCLEOTIDE SEQUENCE</scope>
    <source>
        <strain evidence="3">10N.261.52.F7</strain>
    </source>
</reference>
<gene>
    <name evidence="3" type="ORF">BCT99_06785</name>
</gene>
<feature type="region of interest" description="Disordered" evidence="1">
    <location>
        <begin position="129"/>
        <end position="164"/>
    </location>
</feature>
<dbReference type="EMBL" id="MCXM01000035">
    <property type="protein sequence ID" value="PMK43534.1"/>
    <property type="molecule type" value="Genomic_DNA"/>
</dbReference>
<evidence type="ECO:0000313" key="3">
    <source>
        <dbReference type="EMBL" id="PMK43534.1"/>
    </source>
</evidence>
<proteinExistence type="predicted"/>
<organism evidence="3">
    <name type="scientific">Vibrio lentus</name>
    <dbReference type="NCBI Taxonomy" id="136468"/>
    <lineage>
        <taxon>Bacteria</taxon>
        <taxon>Pseudomonadati</taxon>
        <taxon>Pseudomonadota</taxon>
        <taxon>Gammaproteobacteria</taxon>
        <taxon>Vibrionales</taxon>
        <taxon>Vibrionaceae</taxon>
        <taxon>Vibrio</taxon>
    </lineage>
</organism>
<keyword evidence="2" id="KW-1133">Transmembrane helix</keyword>
<name>A0AB36XHS1_9VIBR</name>
<reference key="1">
    <citation type="submission" date="2016-07" db="EMBL/GenBank/DDBJ databases">
        <title>Nontailed viruses are major unrecognized killers of bacteria in the ocean.</title>
        <authorList>
            <person name="Kauffman K."/>
            <person name="Hussain F."/>
            <person name="Yang J."/>
            <person name="Arevalo P."/>
            <person name="Brown J."/>
            <person name="Cutler M."/>
            <person name="Kelly L."/>
            <person name="Polz M.F."/>
        </authorList>
    </citation>
    <scope>NUCLEOTIDE SEQUENCE [LARGE SCALE GENOMIC DNA]</scope>
    <source>
        <strain>10N.261.52.F7</strain>
    </source>
</reference>
<dbReference type="RefSeq" id="WP_102282358.1">
    <property type="nucleotide sequence ID" value="NZ_JAJGZN020000001.1"/>
</dbReference>